<evidence type="ECO:0000256" key="1">
    <source>
        <dbReference type="SAM" id="MobiDB-lite"/>
    </source>
</evidence>
<feature type="compositionally biased region" description="Polar residues" evidence="1">
    <location>
        <begin position="592"/>
        <end position="603"/>
    </location>
</feature>
<sequence length="747" mass="78388">MEIPLPPIVSSIFLPRPSTSDINVFPPVSSSLRTTRTFGNPEPTPEVPFATDIIPDLSSILSSILSQVQSQLQSIPFPTQGPFQPGISSSVDEVSSTGAPVQTPIFTRPSSLFSGSFSEPSATTRSVPTGEPSLGTSTKSSIPDVSSDFDFSFPSEVIDLSSRSSQTEDRSEFTSSTKTSRTTAISVPTPSVPFESTTGFANTSSTRSATTRPAPGSTSSLSGSTNASTITTSRFFVSPTSSFTTRPTSTSSSSLEVDSLETSSRVPDSASRNSTSTISETTETQSSSSNSTRTSRTPTSTTDISTSSSENGSFSTIASTTTPTQLINSEAAPPPASSSSGVAAGANEPSAPPLSKSQTAGIAIGGTTCLIIAIIAALFLARRYHRNAAANRKSGGSVYPEVAYIYDPPARGDDQTGANSAPMMSGGAAGYGTLPTHSPRYSTGRLPQNPFREPIIPSPEPSPGFNGSGGPAGNIQGQYSDLAVNPFNAAADYPPLSPYGPPAHRFPREPVRASDRYSDPFSDPFEHDLLLNVRSETPDSIVMLAAAPTSSPRSPRSPRYSDRHPPEKNVYGNYLAVAPPTSPAAPHHRGASSLSYSRSNAQSPDSFSYASYAAGRYTPEHLSSSPNHSTNTSFNSSILRTPHAAVSPSPTHKGWDDIKLDQSLIPKPLNLTSGQRPLSQRRQPPLAGNGQTLLSKFGRAMGIDGSYFSKAQNPPAPAVNGPNANPTLHKQQSEEWADPSLIGRPAF</sequence>
<proteinExistence type="predicted"/>
<feature type="region of interest" description="Disordered" evidence="1">
    <location>
        <begin position="105"/>
        <end position="141"/>
    </location>
</feature>
<dbReference type="RefSeq" id="XP_033389181.1">
    <property type="nucleotide sequence ID" value="XM_033534840.1"/>
</dbReference>
<feature type="compositionally biased region" description="Low complexity" evidence="1">
    <location>
        <begin position="239"/>
        <end position="264"/>
    </location>
</feature>
<protein>
    <submittedName>
        <fullName evidence="3">Uncharacterized protein</fullName>
    </submittedName>
</protein>
<feature type="region of interest" description="Disordered" evidence="1">
    <location>
        <begin position="455"/>
        <end position="475"/>
    </location>
</feature>
<feature type="region of interest" description="Disordered" evidence="1">
    <location>
        <begin position="705"/>
        <end position="747"/>
    </location>
</feature>
<feature type="compositionally biased region" description="Low complexity" evidence="1">
    <location>
        <begin position="337"/>
        <end position="346"/>
    </location>
</feature>
<feature type="compositionally biased region" description="Low complexity" evidence="1">
    <location>
        <begin position="203"/>
        <end position="226"/>
    </location>
</feature>
<feature type="region of interest" description="Disordered" evidence="1">
    <location>
        <begin position="500"/>
        <end position="519"/>
    </location>
</feature>
<evidence type="ECO:0000313" key="4">
    <source>
        <dbReference type="Proteomes" id="UP000799778"/>
    </source>
</evidence>
<feature type="transmembrane region" description="Helical" evidence="2">
    <location>
        <begin position="360"/>
        <end position="381"/>
    </location>
</feature>
<feature type="compositionally biased region" description="Low complexity" evidence="1">
    <location>
        <begin position="109"/>
        <end position="121"/>
    </location>
</feature>
<feature type="compositionally biased region" description="Polar residues" evidence="1">
    <location>
        <begin position="173"/>
        <end position="202"/>
    </location>
</feature>
<name>A0A6A5Y5K6_9PLEO</name>
<organism evidence="3 4">
    <name type="scientific">Aaosphaeria arxii CBS 175.79</name>
    <dbReference type="NCBI Taxonomy" id="1450172"/>
    <lineage>
        <taxon>Eukaryota</taxon>
        <taxon>Fungi</taxon>
        <taxon>Dikarya</taxon>
        <taxon>Ascomycota</taxon>
        <taxon>Pezizomycotina</taxon>
        <taxon>Dothideomycetes</taxon>
        <taxon>Pleosporomycetidae</taxon>
        <taxon>Pleosporales</taxon>
        <taxon>Pleosporales incertae sedis</taxon>
        <taxon>Aaosphaeria</taxon>
    </lineage>
</organism>
<feature type="region of interest" description="Disordered" evidence="1">
    <location>
        <begin position="667"/>
        <end position="692"/>
    </location>
</feature>
<gene>
    <name evidence="3" type="ORF">BU24DRAFT_9650</name>
</gene>
<dbReference type="GeneID" id="54292237"/>
<feature type="compositionally biased region" description="Basic and acidic residues" evidence="1">
    <location>
        <begin position="506"/>
        <end position="519"/>
    </location>
</feature>
<keyword evidence="2" id="KW-1133">Transmembrane helix</keyword>
<dbReference type="OrthoDB" id="3692863at2759"/>
<feature type="region of interest" description="Disordered" evidence="1">
    <location>
        <begin position="160"/>
        <end position="226"/>
    </location>
</feature>
<keyword evidence="2" id="KW-0472">Membrane</keyword>
<evidence type="ECO:0000313" key="3">
    <source>
        <dbReference type="EMBL" id="KAF2020842.1"/>
    </source>
</evidence>
<keyword evidence="4" id="KW-1185">Reference proteome</keyword>
<feature type="compositionally biased region" description="Low complexity" evidence="1">
    <location>
        <begin position="271"/>
        <end position="315"/>
    </location>
</feature>
<accession>A0A6A5Y5K6</accession>
<feature type="compositionally biased region" description="Polar residues" evidence="1">
    <location>
        <begin position="670"/>
        <end position="682"/>
    </location>
</feature>
<feature type="compositionally biased region" description="Low complexity" evidence="1">
    <location>
        <begin position="548"/>
        <end position="558"/>
    </location>
</feature>
<reference evidence="3" key="1">
    <citation type="journal article" date="2020" name="Stud. Mycol.">
        <title>101 Dothideomycetes genomes: a test case for predicting lifestyles and emergence of pathogens.</title>
        <authorList>
            <person name="Haridas S."/>
            <person name="Albert R."/>
            <person name="Binder M."/>
            <person name="Bloem J."/>
            <person name="Labutti K."/>
            <person name="Salamov A."/>
            <person name="Andreopoulos B."/>
            <person name="Baker S."/>
            <person name="Barry K."/>
            <person name="Bills G."/>
            <person name="Bluhm B."/>
            <person name="Cannon C."/>
            <person name="Castanera R."/>
            <person name="Culley D."/>
            <person name="Daum C."/>
            <person name="Ezra D."/>
            <person name="Gonzalez J."/>
            <person name="Henrissat B."/>
            <person name="Kuo A."/>
            <person name="Liang C."/>
            <person name="Lipzen A."/>
            <person name="Lutzoni F."/>
            <person name="Magnuson J."/>
            <person name="Mondo S."/>
            <person name="Nolan M."/>
            <person name="Ohm R."/>
            <person name="Pangilinan J."/>
            <person name="Park H.-J."/>
            <person name="Ramirez L."/>
            <person name="Alfaro M."/>
            <person name="Sun H."/>
            <person name="Tritt A."/>
            <person name="Yoshinaga Y."/>
            <person name="Zwiers L.-H."/>
            <person name="Turgeon B."/>
            <person name="Goodwin S."/>
            <person name="Spatafora J."/>
            <person name="Crous P."/>
            <person name="Grigoriev I."/>
        </authorList>
    </citation>
    <scope>NUCLEOTIDE SEQUENCE</scope>
    <source>
        <strain evidence="3">CBS 175.79</strain>
    </source>
</reference>
<dbReference type="AlphaFoldDB" id="A0A6A5Y5K6"/>
<feature type="region of interest" description="Disordered" evidence="1">
    <location>
        <begin position="239"/>
        <end position="357"/>
    </location>
</feature>
<dbReference type="Proteomes" id="UP000799778">
    <property type="component" value="Unassembled WGS sequence"/>
</dbReference>
<evidence type="ECO:0000256" key="2">
    <source>
        <dbReference type="SAM" id="Phobius"/>
    </source>
</evidence>
<feature type="region of interest" description="Disordered" evidence="1">
    <location>
        <begin position="545"/>
        <end position="603"/>
    </location>
</feature>
<keyword evidence="2" id="KW-0812">Transmembrane</keyword>
<dbReference type="EMBL" id="ML978066">
    <property type="protein sequence ID" value="KAF2020842.1"/>
    <property type="molecule type" value="Genomic_DNA"/>
</dbReference>
<feature type="compositionally biased region" description="Polar residues" evidence="1">
    <location>
        <begin position="316"/>
        <end position="328"/>
    </location>
</feature>